<evidence type="ECO:0000256" key="9">
    <source>
        <dbReference type="ARBA" id="ARBA00023242"/>
    </source>
</evidence>
<keyword evidence="8" id="KW-0804">Transcription</keyword>
<dbReference type="GO" id="GO:0141221">
    <property type="term" value="F:histone deacetylase activity, hydrolytic mechanism"/>
    <property type="evidence" value="ECO:0007669"/>
    <property type="project" value="UniProtKB-EC"/>
</dbReference>
<protein>
    <recommendedName>
        <fullName evidence="3">histone deacetylase</fullName>
        <ecNumber evidence="3">3.5.1.98</ecNumber>
    </recommendedName>
</protein>
<dbReference type="GO" id="GO:0000118">
    <property type="term" value="C:histone deacetylase complex"/>
    <property type="evidence" value="ECO:0007669"/>
    <property type="project" value="TreeGrafter"/>
</dbReference>
<dbReference type="HOGENOM" id="CLU_007727_8_7_1"/>
<dbReference type="InterPro" id="IPR037138">
    <property type="entry name" value="His_deacetylse_dom_sf"/>
</dbReference>
<dbReference type="InterPro" id="IPR023801">
    <property type="entry name" value="His_deacetylse_dom"/>
</dbReference>
<reference evidence="13" key="1">
    <citation type="submission" date="2012-12" db="EMBL/GenBank/DDBJ databases">
        <authorList>
            <person name="Hellsten U."/>
            <person name="Grimwood J."/>
            <person name="Chapman J.A."/>
            <person name="Shapiro H."/>
            <person name="Aerts A."/>
            <person name="Otillar R.P."/>
            <person name="Terry A.Y."/>
            <person name="Boore J.L."/>
            <person name="Simakov O."/>
            <person name="Marletaz F."/>
            <person name="Cho S.-J."/>
            <person name="Edsinger-Gonzales E."/>
            <person name="Havlak P."/>
            <person name="Kuo D.-H."/>
            <person name="Larsson T."/>
            <person name="Lv J."/>
            <person name="Arendt D."/>
            <person name="Savage R."/>
            <person name="Osoegawa K."/>
            <person name="de Jong P."/>
            <person name="Lindberg D.R."/>
            <person name="Seaver E.C."/>
            <person name="Weisblat D.A."/>
            <person name="Putnam N.H."/>
            <person name="Grigoriev I.V."/>
            <person name="Rokhsar D.S."/>
        </authorList>
    </citation>
    <scope>NUCLEOTIDE SEQUENCE</scope>
    <source>
        <strain evidence="13">I ESC-2004</strain>
    </source>
</reference>
<comment type="similarity">
    <text evidence="2">Belongs to the histone deacetylase family. HD type 2 subfamily.</text>
</comment>
<keyword evidence="4" id="KW-0678">Repressor</keyword>
<dbReference type="Pfam" id="PF00850">
    <property type="entry name" value="Hist_deacetyl"/>
    <property type="match status" value="1"/>
</dbReference>
<keyword evidence="13" id="KW-1185">Reference proteome</keyword>
<dbReference type="EMBL" id="AMQN01001733">
    <property type="status" value="NOT_ANNOTATED_CDS"/>
    <property type="molecule type" value="Genomic_DNA"/>
</dbReference>
<dbReference type="InterPro" id="IPR000286">
    <property type="entry name" value="HDACs"/>
</dbReference>
<evidence type="ECO:0000256" key="8">
    <source>
        <dbReference type="ARBA" id="ARBA00023163"/>
    </source>
</evidence>
<keyword evidence="6" id="KW-0156">Chromatin regulator</keyword>
<keyword evidence="9" id="KW-0539">Nucleus</keyword>
<evidence type="ECO:0000313" key="13">
    <source>
        <dbReference type="Proteomes" id="UP000014760"/>
    </source>
</evidence>
<keyword evidence="7" id="KW-0805">Transcription regulation</keyword>
<proteinExistence type="inferred from homology"/>
<gene>
    <name evidence="11" type="ORF">CAPTEDRAFT_173494</name>
</gene>
<keyword evidence="5" id="KW-0378">Hydrolase</keyword>
<reference evidence="11 13" key="2">
    <citation type="journal article" date="2013" name="Nature">
        <title>Insights into bilaterian evolution from three spiralian genomes.</title>
        <authorList>
            <person name="Simakov O."/>
            <person name="Marletaz F."/>
            <person name="Cho S.J."/>
            <person name="Edsinger-Gonzales E."/>
            <person name="Havlak P."/>
            <person name="Hellsten U."/>
            <person name="Kuo D.H."/>
            <person name="Larsson T."/>
            <person name="Lv J."/>
            <person name="Arendt D."/>
            <person name="Savage R."/>
            <person name="Osoegawa K."/>
            <person name="de Jong P."/>
            <person name="Grimwood J."/>
            <person name="Chapman J.A."/>
            <person name="Shapiro H."/>
            <person name="Aerts A."/>
            <person name="Otillar R.P."/>
            <person name="Terry A.Y."/>
            <person name="Boore J.L."/>
            <person name="Grigoriev I.V."/>
            <person name="Lindberg D.R."/>
            <person name="Seaver E.C."/>
            <person name="Weisblat D.A."/>
            <person name="Putnam N.H."/>
            <person name="Rokhsar D.S."/>
        </authorList>
    </citation>
    <scope>NUCLEOTIDE SEQUENCE</scope>
    <source>
        <strain evidence="11 13">I ESC-2004</strain>
    </source>
</reference>
<reference evidence="12" key="3">
    <citation type="submission" date="2015-06" db="UniProtKB">
        <authorList>
            <consortium name="EnsemblMetazoa"/>
        </authorList>
    </citation>
    <scope>IDENTIFICATION</scope>
</reference>
<evidence type="ECO:0000313" key="11">
    <source>
        <dbReference type="EMBL" id="ELU01509.1"/>
    </source>
</evidence>
<dbReference type="OMA" id="FFQHPFY"/>
<evidence type="ECO:0000259" key="10">
    <source>
        <dbReference type="Pfam" id="PF00850"/>
    </source>
</evidence>
<evidence type="ECO:0000256" key="3">
    <source>
        <dbReference type="ARBA" id="ARBA00012111"/>
    </source>
</evidence>
<dbReference type="OrthoDB" id="424012at2759"/>
<evidence type="ECO:0000256" key="2">
    <source>
        <dbReference type="ARBA" id="ARBA00007738"/>
    </source>
</evidence>
<evidence type="ECO:0000256" key="6">
    <source>
        <dbReference type="ARBA" id="ARBA00022853"/>
    </source>
</evidence>
<dbReference type="SUPFAM" id="SSF52768">
    <property type="entry name" value="Arginase/deacetylase"/>
    <property type="match status" value="1"/>
</dbReference>
<evidence type="ECO:0000256" key="4">
    <source>
        <dbReference type="ARBA" id="ARBA00022491"/>
    </source>
</evidence>
<accession>R7U6B1</accession>
<dbReference type="Proteomes" id="UP000014760">
    <property type="component" value="Unassembled WGS sequence"/>
</dbReference>
<dbReference type="EC" id="3.5.1.98" evidence="3"/>
<dbReference type="EnsemblMetazoa" id="CapteT173494">
    <property type="protein sequence ID" value="CapteP173494"/>
    <property type="gene ID" value="CapteG173494"/>
</dbReference>
<evidence type="ECO:0000256" key="5">
    <source>
        <dbReference type="ARBA" id="ARBA00022801"/>
    </source>
</evidence>
<dbReference type="PANTHER" id="PTHR10625:SF5">
    <property type="entry name" value="HISTONE DEACETYLASE"/>
    <property type="match status" value="1"/>
</dbReference>
<dbReference type="InterPro" id="IPR023696">
    <property type="entry name" value="Ureohydrolase_dom_sf"/>
</dbReference>
<dbReference type="GO" id="GO:0040029">
    <property type="term" value="P:epigenetic regulation of gene expression"/>
    <property type="evidence" value="ECO:0007669"/>
    <property type="project" value="TreeGrafter"/>
</dbReference>
<evidence type="ECO:0000256" key="1">
    <source>
        <dbReference type="ARBA" id="ARBA00004123"/>
    </source>
</evidence>
<name>R7U6B1_CAPTE</name>
<comment type="subcellular location">
    <subcellularLocation>
        <location evidence="1">Nucleus</location>
    </subcellularLocation>
</comment>
<evidence type="ECO:0000256" key="7">
    <source>
        <dbReference type="ARBA" id="ARBA00023015"/>
    </source>
</evidence>
<dbReference type="PANTHER" id="PTHR10625">
    <property type="entry name" value="HISTONE DEACETYLASE HDAC1-RELATED"/>
    <property type="match status" value="1"/>
</dbReference>
<organism evidence="11">
    <name type="scientific">Capitella teleta</name>
    <name type="common">Polychaete worm</name>
    <dbReference type="NCBI Taxonomy" id="283909"/>
    <lineage>
        <taxon>Eukaryota</taxon>
        <taxon>Metazoa</taxon>
        <taxon>Spiralia</taxon>
        <taxon>Lophotrochozoa</taxon>
        <taxon>Annelida</taxon>
        <taxon>Polychaeta</taxon>
        <taxon>Sedentaria</taxon>
        <taxon>Scolecida</taxon>
        <taxon>Capitellidae</taxon>
        <taxon>Capitella</taxon>
    </lineage>
</organism>
<dbReference type="PRINTS" id="PR01270">
    <property type="entry name" value="HDASUPER"/>
</dbReference>
<dbReference type="EMBL" id="KB305005">
    <property type="protein sequence ID" value="ELU01509.1"/>
    <property type="molecule type" value="Genomic_DNA"/>
</dbReference>
<dbReference type="Gene3D" id="3.40.800.20">
    <property type="entry name" value="Histone deacetylase domain"/>
    <property type="match status" value="1"/>
</dbReference>
<dbReference type="AlphaFoldDB" id="R7U6B1"/>
<sequence>MIANMSVKTGYVYDDRMTLHQNAKKPDHVENSARITVPFQMLKESGALEDCVNIPSRLATDDELSLVHTAKYIEQLKQYGSLPAESMENPCKIEEKWPSYISNDVFISSSVAVGCALQLTDAVCTNKVKNGVAVVRPPGHHAEVDESCGFCFFNNVAIATRYAQKKHGLKRVLIVDWDIHFGNGIHNIFSDDPSVLYISLHRYDNGDYFPGLTEGCIESVGKNQGEGFSINVAWNKDIMGDSEYKRAFDSIVMPAANQFNPDLIIVAAGFDAVVSDPLGDYVLTTDMYAYMTQKLLRIGTGRVILMLEGGYNAHAIGDCLVACTRVLMGDKDQRINLDIKEPCRRALQTIQRVIQCHSKYWKLKD</sequence>
<evidence type="ECO:0000313" key="12">
    <source>
        <dbReference type="EnsemblMetazoa" id="CapteP173494"/>
    </source>
</evidence>
<feature type="domain" description="Histone deacetylase" evidence="10">
    <location>
        <begin position="28"/>
        <end position="326"/>
    </location>
</feature>
<dbReference type="STRING" id="283909.R7U6B1"/>